<gene>
    <name evidence="8" type="primary">panC</name>
    <name evidence="9" type="ORF">SAMN05444955_108108</name>
</gene>
<proteinExistence type="inferred from homology"/>
<keyword evidence="4 8" id="KW-0566">Pantothenate biosynthesis</keyword>
<dbReference type="PANTHER" id="PTHR21299:SF1">
    <property type="entry name" value="PANTOATE--BETA-ALANINE LIGASE"/>
    <property type="match status" value="1"/>
</dbReference>
<dbReference type="FunFam" id="3.40.50.620:FF:000013">
    <property type="entry name" value="Pantothenate synthetase"/>
    <property type="match status" value="1"/>
</dbReference>
<feature type="binding site" evidence="8">
    <location>
        <position position="59"/>
    </location>
    <ligand>
        <name>beta-alanine</name>
        <dbReference type="ChEBI" id="CHEBI:57966"/>
    </ligand>
</feature>
<dbReference type="GO" id="GO:0015940">
    <property type="term" value="P:pantothenate biosynthetic process"/>
    <property type="evidence" value="ECO:0007669"/>
    <property type="project" value="UniProtKB-UniRule"/>
</dbReference>
<dbReference type="AlphaFoldDB" id="A0A1H8FD53"/>
<dbReference type="RefSeq" id="WP_089968576.1">
    <property type="nucleotide sequence ID" value="NZ_FOCQ01000008.1"/>
</dbReference>
<evidence type="ECO:0000256" key="1">
    <source>
        <dbReference type="ARBA" id="ARBA00004990"/>
    </source>
</evidence>
<dbReference type="STRING" id="1173111.SAMN05444955_108108"/>
<dbReference type="GO" id="GO:0005829">
    <property type="term" value="C:cytosol"/>
    <property type="evidence" value="ECO:0007669"/>
    <property type="project" value="TreeGrafter"/>
</dbReference>
<dbReference type="GO" id="GO:0005524">
    <property type="term" value="F:ATP binding"/>
    <property type="evidence" value="ECO:0007669"/>
    <property type="project" value="UniProtKB-KW"/>
</dbReference>
<dbReference type="CDD" id="cd00560">
    <property type="entry name" value="PanC"/>
    <property type="match status" value="1"/>
</dbReference>
<evidence type="ECO:0000256" key="3">
    <source>
        <dbReference type="ARBA" id="ARBA00022598"/>
    </source>
</evidence>
<keyword evidence="6 8" id="KW-0067">ATP-binding</keyword>
<comment type="similarity">
    <text evidence="2 8">Belongs to the pantothenate synthetase family.</text>
</comment>
<keyword evidence="5 8" id="KW-0547">Nucleotide-binding</keyword>
<feature type="binding site" evidence="8">
    <location>
        <position position="151"/>
    </location>
    <ligand>
        <name>(R)-pantoate</name>
        <dbReference type="ChEBI" id="CHEBI:15980"/>
    </ligand>
</feature>
<dbReference type="UniPathway" id="UPA00028">
    <property type="reaction ID" value="UER00005"/>
</dbReference>
<evidence type="ECO:0000256" key="6">
    <source>
        <dbReference type="ARBA" id="ARBA00022840"/>
    </source>
</evidence>
<feature type="active site" description="Proton donor" evidence="8">
    <location>
        <position position="35"/>
    </location>
</feature>
<feature type="binding site" evidence="8">
    <location>
        <position position="59"/>
    </location>
    <ligand>
        <name>(R)-pantoate</name>
        <dbReference type="ChEBI" id="CHEBI:15980"/>
    </ligand>
</feature>
<feature type="binding site" evidence="8">
    <location>
        <begin position="145"/>
        <end position="148"/>
    </location>
    <ligand>
        <name>ATP</name>
        <dbReference type="ChEBI" id="CHEBI:30616"/>
    </ligand>
</feature>
<dbReference type="NCBIfam" id="TIGR00125">
    <property type="entry name" value="cyt_tran_rel"/>
    <property type="match status" value="1"/>
</dbReference>
<sequence>MKIVETVAEIRRELQTHRSKTIGLVPTMGYLHEGHLSLIKRARKECDIVVLSIFVNPLQFGPNEDFERYPRDLDRDAALAKQAGVDLLFCPSVREMYPHEILTEVRVRKVTDRLCGASRPGHFEGVATVVTKLFHIVLPDRAYFGLKDAQQVAVIEQMVKDLHFPVTIVPCETVREPDGLAMSSRNVYLSEEERKQAVILNRALTEVKEQLEKGLLITADEVNRYVRERINSQPLAQIDYVETLSYPRLEPIHHLDQRPIIVAVAVRFGSTRLIDNLLFGGKEESACSGQ</sequence>
<evidence type="ECO:0000256" key="5">
    <source>
        <dbReference type="ARBA" id="ARBA00022741"/>
    </source>
</evidence>
<dbReference type="NCBIfam" id="TIGR00018">
    <property type="entry name" value="panC"/>
    <property type="match status" value="1"/>
</dbReference>
<dbReference type="Pfam" id="PF02569">
    <property type="entry name" value="Pantoate_ligase"/>
    <property type="match status" value="1"/>
</dbReference>
<dbReference type="Gene3D" id="3.30.1300.10">
    <property type="entry name" value="Pantoate-beta-alanine ligase, C-terminal domain"/>
    <property type="match status" value="1"/>
</dbReference>
<dbReference type="EMBL" id="FOCQ01000008">
    <property type="protein sequence ID" value="SEN28958.1"/>
    <property type="molecule type" value="Genomic_DNA"/>
</dbReference>
<comment type="pathway">
    <text evidence="1 8">Cofactor biosynthesis; (R)-pantothenate biosynthesis; (R)-pantothenate from (R)-pantoate and beta-alanine: step 1/1.</text>
</comment>
<reference evidence="9 10" key="1">
    <citation type="submission" date="2016-10" db="EMBL/GenBank/DDBJ databases">
        <authorList>
            <person name="de Groot N.N."/>
        </authorList>
    </citation>
    <scope>NUCLEOTIDE SEQUENCE [LARGE SCALE GENOMIC DNA]</scope>
    <source>
        <strain evidence="9 10">DSM 46701</strain>
    </source>
</reference>
<name>A0A1H8FD53_9BACL</name>
<dbReference type="InterPro" id="IPR004821">
    <property type="entry name" value="Cyt_trans-like"/>
</dbReference>
<keyword evidence="8" id="KW-0963">Cytoplasm</keyword>
<feature type="binding site" evidence="8">
    <location>
        <begin position="28"/>
        <end position="35"/>
    </location>
    <ligand>
        <name>ATP</name>
        <dbReference type="ChEBI" id="CHEBI:30616"/>
    </ligand>
</feature>
<accession>A0A1H8FD53</accession>
<keyword evidence="3 8" id="KW-0436">Ligase</keyword>
<keyword evidence="10" id="KW-1185">Reference proteome</keyword>
<evidence type="ECO:0000256" key="7">
    <source>
        <dbReference type="ARBA" id="ARBA00048258"/>
    </source>
</evidence>
<evidence type="ECO:0000256" key="4">
    <source>
        <dbReference type="ARBA" id="ARBA00022655"/>
    </source>
</evidence>
<dbReference type="PANTHER" id="PTHR21299">
    <property type="entry name" value="CYTIDYLATE KINASE/PANTOATE-BETA-ALANINE LIGASE"/>
    <property type="match status" value="1"/>
</dbReference>
<protein>
    <recommendedName>
        <fullName evidence="8">Pantothenate synthetase</fullName>
        <shortName evidence="8">PS</shortName>
        <ecNumber evidence="8">6.3.2.1</ecNumber>
    </recommendedName>
    <alternativeName>
        <fullName evidence="8">Pantoate--beta-alanine ligase</fullName>
    </alternativeName>
    <alternativeName>
        <fullName evidence="8">Pantoate-activating enzyme</fullName>
    </alternativeName>
</protein>
<feature type="binding site" evidence="8">
    <location>
        <position position="174"/>
    </location>
    <ligand>
        <name>ATP</name>
        <dbReference type="ChEBI" id="CHEBI:30616"/>
    </ligand>
</feature>
<evidence type="ECO:0000313" key="9">
    <source>
        <dbReference type="EMBL" id="SEN28958.1"/>
    </source>
</evidence>
<dbReference type="SUPFAM" id="SSF52374">
    <property type="entry name" value="Nucleotidylyl transferase"/>
    <property type="match status" value="1"/>
</dbReference>
<comment type="subunit">
    <text evidence="8">Homodimer.</text>
</comment>
<dbReference type="Proteomes" id="UP000199695">
    <property type="component" value="Unassembled WGS sequence"/>
</dbReference>
<dbReference type="HAMAP" id="MF_00158">
    <property type="entry name" value="PanC"/>
    <property type="match status" value="1"/>
</dbReference>
<dbReference type="OrthoDB" id="9773087at2"/>
<dbReference type="InterPro" id="IPR014729">
    <property type="entry name" value="Rossmann-like_a/b/a_fold"/>
</dbReference>
<comment type="subcellular location">
    <subcellularLocation>
        <location evidence="8">Cytoplasm</location>
    </subcellularLocation>
</comment>
<dbReference type="GO" id="GO:0004592">
    <property type="term" value="F:pantoate-beta-alanine ligase activity"/>
    <property type="evidence" value="ECO:0007669"/>
    <property type="project" value="UniProtKB-UniRule"/>
</dbReference>
<dbReference type="InterPro" id="IPR003721">
    <property type="entry name" value="Pantoate_ligase"/>
</dbReference>
<evidence type="ECO:0000313" key="10">
    <source>
        <dbReference type="Proteomes" id="UP000199695"/>
    </source>
</evidence>
<dbReference type="InterPro" id="IPR042176">
    <property type="entry name" value="Pantoate_ligase_C"/>
</dbReference>
<dbReference type="EC" id="6.3.2.1" evidence="8"/>
<feature type="binding site" evidence="8">
    <location>
        <begin position="182"/>
        <end position="185"/>
    </location>
    <ligand>
        <name>ATP</name>
        <dbReference type="ChEBI" id="CHEBI:30616"/>
    </ligand>
</feature>
<comment type="miscellaneous">
    <text evidence="8">The reaction proceeds by a bi uni uni bi ping pong mechanism.</text>
</comment>
<comment type="catalytic activity">
    <reaction evidence="7 8">
        <text>(R)-pantoate + beta-alanine + ATP = (R)-pantothenate + AMP + diphosphate + H(+)</text>
        <dbReference type="Rhea" id="RHEA:10912"/>
        <dbReference type="ChEBI" id="CHEBI:15378"/>
        <dbReference type="ChEBI" id="CHEBI:15980"/>
        <dbReference type="ChEBI" id="CHEBI:29032"/>
        <dbReference type="ChEBI" id="CHEBI:30616"/>
        <dbReference type="ChEBI" id="CHEBI:33019"/>
        <dbReference type="ChEBI" id="CHEBI:57966"/>
        <dbReference type="ChEBI" id="CHEBI:456215"/>
        <dbReference type="EC" id="6.3.2.1"/>
    </reaction>
</comment>
<comment type="function">
    <text evidence="8">Catalyzes the condensation of pantoate with beta-alanine in an ATP-dependent reaction via a pantoyl-adenylate intermediate.</text>
</comment>
<dbReference type="Gene3D" id="3.40.50.620">
    <property type="entry name" value="HUPs"/>
    <property type="match status" value="1"/>
</dbReference>
<evidence type="ECO:0000256" key="2">
    <source>
        <dbReference type="ARBA" id="ARBA00009256"/>
    </source>
</evidence>
<organism evidence="9 10">
    <name type="scientific">Lihuaxuella thermophila</name>
    <dbReference type="NCBI Taxonomy" id="1173111"/>
    <lineage>
        <taxon>Bacteria</taxon>
        <taxon>Bacillati</taxon>
        <taxon>Bacillota</taxon>
        <taxon>Bacilli</taxon>
        <taxon>Bacillales</taxon>
        <taxon>Thermoactinomycetaceae</taxon>
        <taxon>Lihuaxuella</taxon>
    </lineage>
</organism>
<evidence type="ECO:0000256" key="8">
    <source>
        <dbReference type="HAMAP-Rule" id="MF_00158"/>
    </source>
</evidence>